<organism evidence="5 6">
    <name type="scientific">Sinanodonta woodiana</name>
    <name type="common">Chinese pond mussel</name>
    <name type="synonym">Anodonta woodiana</name>
    <dbReference type="NCBI Taxonomy" id="1069815"/>
    <lineage>
        <taxon>Eukaryota</taxon>
        <taxon>Metazoa</taxon>
        <taxon>Spiralia</taxon>
        <taxon>Lophotrochozoa</taxon>
        <taxon>Mollusca</taxon>
        <taxon>Bivalvia</taxon>
        <taxon>Autobranchia</taxon>
        <taxon>Heteroconchia</taxon>
        <taxon>Palaeoheterodonta</taxon>
        <taxon>Unionida</taxon>
        <taxon>Unionoidea</taxon>
        <taxon>Unionidae</taxon>
        <taxon>Unioninae</taxon>
        <taxon>Sinanodonta</taxon>
    </lineage>
</organism>
<dbReference type="Pfam" id="PF00530">
    <property type="entry name" value="SRCR"/>
    <property type="match status" value="1"/>
</dbReference>
<dbReference type="Gene3D" id="3.10.250.10">
    <property type="entry name" value="SRCR-like domain"/>
    <property type="match status" value="1"/>
</dbReference>
<feature type="domain" description="SRCR" evidence="4">
    <location>
        <begin position="1"/>
        <end position="58"/>
    </location>
</feature>
<evidence type="ECO:0000256" key="2">
    <source>
        <dbReference type="PROSITE-ProRule" id="PRU00196"/>
    </source>
</evidence>
<keyword evidence="1 2" id="KW-1015">Disulfide bond</keyword>
<dbReference type="EMBL" id="JBJQND010000004">
    <property type="protein sequence ID" value="KAL3880264.1"/>
    <property type="molecule type" value="Genomic_DNA"/>
</dbReference>
<evidence type="ECO:0000313" key="6">
    <source>
        <dbReference type="Proteomes" id="UP001634394"/>
    </source>
</evidence>
<feature type="non-terminal residue" evidence="5">
    <location>
        <position position="1"/>
    </location>
</feature>
<name>A0ABD3X1Y9_SINWO</name>
<protein>
    <recommendedName>
        <fullName evidence="4">SRCR domain-containing protein</fullName>
    </recommendedName>
</protein>
<feature type="disulfide bond" evidence="2">
    <location>
        <begin position="26"/>
        <end position="36"/>
    </location>
</feature>
<comment type="caution">
    <text evidence="5">The sequence shown here is derived from an EMBL/GenBank/DDBJ whole genome shotgun (WGS) entry which is preliminary data.</text>
</comment>
<dbReference type="InterPro" id="IPR036772">
    <property type="entry name" value="SRCR-like_dom_sf"/>
</dbReference>
<sequence>VSSSTAYSNAWFGQGSVPSTNVYPSCTGNELSIFDCYSSYFWGSYSCSHAKDAGVKCTSISL</sequence>
<reference evidence="5 6" key="1">
    <citation type="submission" date="2024-11" db="EMBL/GenBank/DDBJ databases">
        <title>Chromosome-level genome assembly of the freshwater bivalve Anodonta woodiana.</title>
        <authorList>
            <person name="Chen X."/>
        </authorList>
    </citation>
    <scope>NUCLEOTIDE SEQUENCE [LARGE SCALE GENOMIC DNA]</scope>
    <source>
        <strain evidence="5">MN2024</strain>
        <tissue evidence="5">Gills</tissue>
    </source>
</reference>
<dbReference type="AlphaFoldDB" id="A0ABD3X1Y9"/>
<evidence type="ECO:0000259" key="4">
    <source>
        <dbReference type="PROSITE" id="PS50287"/>
    </source>
</evidence>
<evidence type="ECO:0000256" key="1">
    <source>
        <dbReference type="ARBA" id="ARBA00023157"/>
    </source>
</evidence>
<keyword evidence="6" id="KW-1185">Reference proteome</keyword>
<proteinExistence type="predicted"/>
<comment type="caution">
    <text evidence="2">Lacks conserved residue(s) required for the propagation of feature annotation.</text>
</comment>
<dbReference type="InterPro" id="IPR001190">
    <property type="entry name" value="SRCR"/>
</dbReference>
<feature type="non-terminal residue" evidence="5">
    <location>
        <position position="62"/>
    </location>
</feature>
<accession>A0ABD3X1Y9</accession>
<evidence type="ECO:0000256" key="3">
    <source>
        <dbReference type="SAM" id="MobiDB-lite"/>
    </source>
</evidence>
<gene>
    <name evidence="5" type="ORF">ACJMK2_032513</name>
</gene>
<dbReference type="SUPFAM" id="SSF56487">
    <property type="entry name" value="SRCR-like"/>
    <property type="match status" value="1"/>
</dbReference>
<feature type="region of interest" description="Disordered" evidence="3">
    <location>
        <begin position="1"/>
        <end position="20"/>
    </location>
</feature>
<evidence type="ECO:0000313" key="5">
    <source>
        <dbReference type="EMBL" id="KAL3880264.1"/>
    </source>
</evidence>
<dbReference type="Proteomes" id="UP001634394">
    <property type="component" value="Unassembled WGS sequence"/>
</dbReference>
<dbReference type="PROSITE" id="PS50287">
    <property type="entry name" value="SRCR_2"/>
    <property type="match status" value="1"/>
</dbReference>